<reference evidence="1 2" key="1">
    <citation type="submission" date="2018-12" db="EMBL/GenBank/DDBJ databases">
        <title>Rubrispira sanarue gen. nov., sp., nov., a member of the order Silvanigrellales, isolated from a brackish lake in Hamamatsu Japan.</title>
        <authorList>
            <person name="Maejima Y."/>
            <person name="Iino T."/>
            <person name="Muraguchi Y."/>
            <person name="Fukuda K."/>
            <person name="Nojiri H."/>
            <person name="Ohkuma M."/>
            <person name="Moriuchi R."/>
            <person name="Dohra H."/>
            <person name="Kimbara K."/>
            <person name="Shintani M."/>
        </authorList>
    </citation>
    <scope>NUCLEOTIDE SEQUENCE [LARGE SCALE GENOMIC DNA]</scope>
    <source>
        <strain evidence="1 2">RF1110005</strain>
    </source>
</reference>
<accession>A0A4P2VXM1</accession>
<evidence type="ECO:0000313" key="1">
    <source>
        <dbReference type="EMBL" id="BBH53752.1"/>
    </source>
</evidence>
<keyword evidence="2" id="KW-1185">Reference proteome</keyword>
<dbReference type="Gene3D" id="3.90.210.10">
    <property type="entry name" value="Heat-Labile Enterotoxin, subunit A"/>
    <property type="match status" value="1"/>
</dbReference>
<sequence length="466" mass="53762">MKYFKKNLPVLASLIAISSWNINAFSREIIPENISPIAEITIENLSGNFGEILIENGFTRTFHLRSKNSIPITISSFKITNDIQNSFSLKSDENEANCRHIINPQDYCSIPIFFKPKSIHNETAQLIVNYSIDSREETYIFNLNGWGKESSEGRISLSKLGKDFINMELNANAQLDENFPNDIIPSAFAKNHSGNFNYPNHSFGNPQVFEGNINTDYDYSRTSGYTFRVDDRAPHVPYKNKLCRKFNKRKDKMNCGIQDLGGFWPYGTMNVKPNVAKIELLLNKYISLTGNDYDLEKVSLELNSYSNILPYIPPLSDLSNDEIEKMDVTEIKYSLYKYLNNQLNLEQHVRKDYTYTGFISTTASPRFLLNYHESATRNWFYVMYVEGGVRYYDFGESEFAVPGGIDWADVMGYYDRKKGKAYIRQGFESLDKEAYDKINNVFSILNNEFNKEDYVNSPISLYIQPF</sequence>
<protein>
    <submittedName>
        <fullName evidence="1">Uncharacterized protein</fullName>
    </submittedName>
</protein>
<dbReference type="SUPFAM" id="SSF56399">
    <property type="entry name" value="ADP-ribosylation"/>
    <property type="match status" value="1"/>
</dbReference>
<dbReference type="OrthoDB" id="9836041at2"/>
<dbReference type="Gene3D" id="2.60.40.10">
    <property type="entry name" value="Immunoglobulins"/>
    <property type="match status" value="1"/>
</dbReference>
<dbReference type="RefSeq" id="WP_130610236.1">
    <property type="nucleotide sequence ID" value="NZ_AP019368.1"/>
</dbReference>
<name>A0A4P2VXM1_FLUSA</name>
<dbReference type="InterPro" id="IPR013783">
    <property type="entry name" value="Ig-like_fold"/>
</dbReference>
<proteinExistence type="predicted"/>
<organism evidence="1 2">
    <name type="scientific">Fluviispira sanaruensis</name>
    <dbReference type="NCBI Taxonomy" id="2493639"/>
    <lineage>
        <taxon>Bacteria</taxon>
        <taxon>Pseudomonadati</taxon>
        <taxon>Bdellovibrionota</taxon>
        <taxon>Oligoflexia</taxon>
        <taxon>Silvanigrellales</taxon>
        <taxon>Silvanigrellaceae</taxon>
        <taxon>Fluviispira</taxon>
    </lineage>
</organism>
<dbReference type="AlphaFoldDB" id="A0A4P2VXM1"/>
<dbReference type="Proteomes" id="UP000291236">
    <property type="component" value="Chromosome"/>
</dbReference>
<evidence type="ECO:0000313" key="2">
    <source>
        <dbReference type="Proteomes" id="UP000291236"/>
    </source>
</evidence>
<dbReference type="KEGG" id="sbf:JCM31447_22000"/>
<dbReference type="EMBL" id="AP019368">
    <property type="protein sequence ID" value="BBH53752.1"/>
    <property type="molecule type" value="Genomic_DNA"/>
</dbReference>
<gene>
    <name evidence="1" type="ORF">JCM31447_22000</name>
</gene>